<proteinExistence type="predicted"/>
<dbReference type="InterPro" id="IPR014036">
    <property type="entry name" value="DeoR-like_C"/>
</dbReference>
<keyword evidence="7" id="KW-1185">Reference proteome</keyword>
<dbReference type="InterPro" id="IPR050313">
    <property type="entry name" value="Carb_Metab_HTH_regulators"/>
</dbReference>
<evidence type="ECO:0000313" key="5">
    <source>
        <dbReference type="EMBL" id="RKK05651.1"/>
    </source>
</evidence>
<dbReference type="Gene3D" id="3.40.50.1360">
    <property type="match status" value="1"/>
</dbReference>
<comment type="caution">
    <text evidence="5">The sequence shown here is derived from an EMBL/GenBank/DDBJ whole genome shotgun (WGS) entry which is preliminary data.</text>
</comment>
<dbReference type="InterPro" id="IPR037171">
    <property type="entry name" value="NagB/RpiA_transferase-like"/>
</dbReference>
<dbReference type="Proteomes" id="UP000278036">
    <property type="component" value="Unassembled WGS sequence"/>
</dbReference>
<protein>
    <submittedName>
        <fullName evidence="5">DeoR family transcriptional regulator</fullName>
    </submittedName>
</protein>
<dbReference type="SMART" id="SM01134">
    <property type="entry name" value="DeoRC"/>
    <property type="match status" value="1"/>
</dbReference>
<keyword evidence="1" id="KW-0805">Transcription regulation</keyword>
<dbReference type="InParanoid" id="A0A3A9JK93"/>
<evidence type="ECO:0000256" key="3">
    <source>
        <dbReference type="ARBA" id="ARBA00023163"/>
    </source>
</evidence>
<name>A0A3A9JK93_9PROT</name>
<dbReference type="SMART" id="SM00420">
    <property type="entry name" value="HTH_DEOR"/>
    <property type="match status" value="1"/>
</dbReference>
<evidence type="ECO:0000259" key="4">
    <source>
        <dbReference type="PROSITE" id="PS51000"/>
    </source>
</evidence>
<dbReference type="SUPFAM" id="SSF100950">
    <property type="entry name" value="NagB/RpiA/CoA transferase-like"/>
    <property type="match status" value="1"/>
</dbReference>
<dbReference type="Pfam" id="PF08220">
    <property type="entry name" value="HTH_DeoR"/>
    <property type="match status" value="1"/>
</dbReference>
<dbReference type="FunCoup" id="A0A3A9JK93">
    <property type="interactions" value="11"/>
</dbReference>
<dbReference type="PANTHER" id="PTHR30363:SF8">
    <property type="entry name" value="DEOXYRIBOSE OPERON REPRESSOR"/>
    <property type="match status" value="1"/>
</dbReference>
<dbReference type="Pfam" id="PF00455">
    <property type="entry name" value="DeoRC"/>
    <property type="match status" value="1"/>
</dbReference>
<gene>
    <name evidence="5" type="ORF">D6Z83_03290</name>
    <name evidence="6" type="ORF">EBE87_10880</name>
</gene>
<dbReference type="GO" id="GO:0003677">
    <property type="term" value="F:DNA binding"/>
    <property type="evidence" value="ECO:0007669"/>
    <property type="project" value="UniProtKB-KW"/>
</dbReference>
<reference evidence="5 8" key="1">
    <citation type="submission" date="2018-09" db="EMBL/GenBank/DDBJ databases">
        <title>Roseomonas sp. nov., isolated from feces of Tibetan antelopes in the Qinghai-Tibet plateau, China.</title>
        <authorList>
            <person name="Tian Z."/>
        </authorList>
    </citation>
    <scope>NUCLEOTIDE SEQUENCE [LARGE SCALE GENOMIC DNA]</scope>
    <source>
        <strain evidence="6 7">Z23</strain>
        <strain evidence="5 8">Z24</strain>
    </source>
</reference>
<dbReference type="Proteomes" id="UP000274097">
    <property type="component" value="Unassembled WGS sequence"/>
</dbReference>
<dbReference type="PROSITE" id="PS00894">
    <property type="entry name" value="HTH_DEOR_1"/>
    <property type="match status" value="1"/>
</dbReference>
<dbReference type="GO" id="GO:0003700">
    <property type="term" value="F:DNA-binding transcription factor activity"/>
    <property type="evidence" value="ECO:0007669"/>
    <property type="project" value="InterPro"/>
</dbReference>
<dbReference type="OrthoDB" id="5685843at2"/>
<dbReference type="InterPro" id="IPR001034">
    <property type="entry name" value="DeoR_HTH"/>
</dbReference>
<organism evidence="5 8">
    <name type="scientific">Teichococcus wenyumeiae</name>
    <dbReference type="NCBI Taxonomy" id="2478470"/>
    <lineage>
        <taxon>Bacteria</taxon>
        <taxon>Pseudomonadati</taxon>
        <taxon>Pseudomonadota</taxon>
        <taxon>Alphaproteobacteria</taxon>
        <taxon>Acetobacterales</taxon>
        <taxon>Roseomonadaceae</taxon>
        <taxon>Roseomonas</taxon>
    </lineage>
</organism>
<accession>A0A3A9JK93</accession>
<dbReference type="EMBL" id="RAQU01000012">
    <property type="protein sequence ID" value="RKK05651.1"/>
    <property type="molecule type" value="Genomic_DNA"/>
</dbReference>
<feature type="domain" description="HTH deoR-type" evidence="4">
    <location>
        <begin position="15"/>
        <end position="67"/>
    </location>
</feature>
<evidence type="ECO:0000256" key="1">
    <source>
        <dbReference type="ARBA" id="ARBA00023015"/>
    </source>
</evidence>
<sequence length="269" mass="28100">MSQGGGVQGVAGVRRTARLAQLGEMLRQGGPARLESAAAALGVSSMTLRRDLAKPGQPFTLLGGHVVPLGDPSGRSPYALEREQDSHASAKRQAARRAATLVEDGDTIFIDCGTTMPHFVEALPPGLSLTVLCYALNIVTLLSRRERTQLVLLGGLYHPASATFASDEALANLRRLRINKAFISAGGVHATRGVTCTNFNEVPVKQVALASAAHSFLVVDASKLGKLKPAYFAPVTAFDRIVTSALNRPEPATALARAGARLDAAGAGS</sequence>
<dbReference type="PROSITE" id="PS51000">
    <property type="entry name" value="HTH_DEOR_2"/>
    <property type="match status" value="1"/>
</dbReference>
<dbReference type="AlphaFoldDB" id="A0A3A9JK93"/>
<dbReference type="RefSeq" id="WP_120636900.1">
    <property type="nucleotide sequence ID" value="NZ_RAQU01000012.1"/>
</dbReference>
<evidence type="ECO:0000313" key="8">
    <source>
        <dbReference type="Proteomes" id="UP000278036"/>
    </source>
</evidence>
<evidence type="ECO:0000313" key="6">
    <source>
        <dbReference type="EMBL" id="RMI25103.1"/>
    </source>
</evidence>
<keyword evidence="2" id="KW-0238">DNA-binding</keyword>
<evidence type="ECO:0000313" key="7">
    <source>
        <dbReference type="Proteomes" id="UP000274097"/>
    </source>
</evidence>
<keyword evidence="3" id="KW-0804">Transcription</keyword>
<dbReference type="PANTHER" id="PTHR30363">
    <property type="entry name" value="HTH-TYPE TRANSCRIPTIONAL REGULATOR SRLR-RELATED"/>
    <property type="match status" value="1"/>
</dbReference>
<evidence type="ECO:0000256" key="2">
    <source>
        <dbReference type="ARBA" id="ARBA00023125"/>
    </source>
</evidence>
<dbReference type="InterPro" id="IPR018356">
    <property type="entry name" value="Tscrpt_reg_HTH_DeoR_CS"/>
</dbReference>
<dbReference type="EMBL" id="RFLX01000006">
    <property type="protein sequence ID" value="RMI25103.1"/>
    <property type="molecule type" value="Genomic_DNA"/>
</dbReference>